<feature type="domain" description="Integrin alpha third immunoglobulin-like" evidence="16">
    <location>
        <begin position="426"/>
        <end position="486"/>
    </location>
</feature>
<dbReference type="Gene3D" id="2.130.10.130">
    <property type="entry name" value="Integrin alpha, N-terminal"/>
    <property type="match status" value="1"/>
</dbReference>
<dbReference type="GO" id="GO:0033627">
    <property type="term" value="P:cell adhesion mediated by integrin"/>
    <property type="evidence" value="ECO:0007669"/>
    <property type="project" value="TreeGrafter"/>
</dbReference>
<dbReference type="SUPFAM" id="SSF69318">
    <property type="entry name" value="Integrin alpha N-terminal domain"/>
    <property type="match status" value="1"/>
</dbReference>
<dbReference type="InterPro" id="IPR013649">
    <property type="entry name" value="Integrin_alpha_Ig-like_1"/>
</dbReference>
<organism evidence="17 18">
    <name type="scientific">Halocaridina rubra</name>
    <name type="common">Hawaiian red shrimp</name>
    <dbReference type="NCBI Taxonomy" id="373956"/>
    <lineage>
        <taxon>Eukaryota</taxon>
        <taxon>Metazoa</taxon>
        <taxon>Ecdysozoa</taxon>
        <taxon>Arthropoda</taxon>
        <taxon>Crustacea</taxon>
        <taxon>Multicrustacea</taxon>
        <taxon>Malacostraca</taxon>
        <taxon>Eumalacostraca</taxon>
        <taxon>Eucarida</taxon>
        <taxon>Decapoda</taxon>
        <taxon>Pleocyemata</taxon>
        <taxon>Caridea</taxon>
        <taxon>Atyoidea</taxon>
        <taxon>Atyidae</taxon>
        <taxon>Halocaridina</taxon>
    </lineage>
</organism>
<evidence type="ECO:0000256" key="1">
    <source>
        <dbReference type="ARBA" id="ARBA00004479"/>
    </source>
</evidence>
<dbReference type="Gene3D" id="2.60.40.1510">
    <property type="entry name" value="ntegrin, alpha v. Chain A, domain 3"/>
    <property type="match status" value="1"/>
</dbReference>
<dbReference type="Proteomes" id="UP001381693">
    <property type="component" value="Unassembled WGS sequence"/>
</dbReference>
<evidence type="ECO:0000256" key="13">
    <source>
        <dbReference type="RuleBase" id="RU003762"/>
    </source>
</evidence>
<reference evidence="17 18" key="1">
    <citation type="submission" date="2023-11" db="EMBL/GenBank/DDBJ databases">
        <title>Halocaridina rubra genome assembly.</title>
        <authorList>
            <person name="Smith C."/>
        </authorList>
    </citation>
    <scope>NUCLEOTIDE SEQUENCE [LARGE SCALE GENOMIC DNA]</scope>
    <source>
        <strain evidence="17">EP-1</strain>
        <tissue evidence="17">Whole</tissue>
    </source>
</reference>
<dbReference type="AlphaFoldDB" id="A0AAN8ZSS7"/>
<comment type="caution">
    <text evidence="17">The sequence shown here is derived from an EMBL/GenBank/DDBJ whole genome shotgun (WGS) entry which is preliminary data.</text>
</comment>
<protein>
    <recommendedName>
        <fullName evidence="19">Integrin alpha-2 domain-containing protein</fullName>
    </recommendedName>
</protein>
<dbReference type="Pfam" id="PF20805">
    <property type="entry name" value="Integrin_A_Ig_2"/>
    <property type="match status" value="1"/>
</dbReference>
<evidence type="ECO:0000256" key="4">
    <source>
        <dbReference type="ARBA" id="ARBA00022729"/>
    </source>
</evidence>
<dbReference type="PROSITE" id="PS51470">
    <property type="entry name" value="FG_GAP"/>
    <property type="match status" value="2"/>
</dbReference>
<feature type="non-terminal residue" evidence="17">
    <location>
        <position position="1"/>
    </location>
</feature>
<keyword evidence="5" id="KW-0677">Repeat</keyword>
<dbReference type="SMART" id="SM00191">
    <property type="entry name" value="Int_alpha"/>
    <property type="match status" value="2"/>
</dbReference>
<evidence type="ECO:0000259" key="14">
    <source>
        <dbReference type="Pfam" id="PF08441"/>
    </source>
</evidence>
<dbReference type="InterPro" id="IPR028994">
    <property type="entry name" value="Integrin_alpha_N"/>
</dbReference>
<dbReference type="Pfam" id="PF20806">
    <property type="entry name" value="Integrin_A_Ig_3"/>
    <property type="match status" value="1"/>
</dbReference>
<evidence type="ECO:0000256" key="10">
    <source>
        <dbReference type="ARBA" id="ARBA00023170"/>
    </source>
</evidence>
<dbReference type="Gene3D" id="2.60.40.1460">
    <property type="entry name" value="Integrin domains. Chain A, domain 2"/>
    <property type="match status" value="1"/>
</dbReference>
<dbReference type="GO" id="GO:0008305">
    <property type="term" value="C:integrin complex"/>
    <property type="evidence" value="ECO:0007669"/>
    <property type="project" value="InterPro"/>
</dbReference>
<proteinExistence type="inferred from homology"/>
<evidence type="ECO:0000259" key="16">
    <source>
        <dbReference type="Pfam" id="PF20806"/>
    </source>
</evidence>
<keyword evidence="3" id="KW-0812">Transmembrane</keyword>
<evidence type="ECO:0000313" key="17">
    <source>
        <dbReference type="EMBL" id="KAK7008559.1"/>
    </source>
</evidence>
<dbReference type="Gene3D" id="2.60.40.1530">
    <property type="entry name" value="ntegrin, alpha v. Chain A, domain 4"/>
    <property type="match status" value="1"/>
</dbReference>
<dbReference type="GO" id="GO:0007160">
    <property type="term" value="P:cell-matrix adhesion"/>
    <property type="evidence" value="ECO:0007669"/>
    <property type="project" value="TreeGrafter"/>
</dbReference>
<dbReference type="EMBL" id="JAXCGZ010023450">
    <property type="protein sequence ID" value="KAK7008559.1"/>
    <property type="molecule type" value="Genomic_DNA"/>
</dbReference>
<sequence length="490" mass="54475">HRFRQVVTFNGEVNRGRFGLSLTGLSDINMDGIADVAVGAPYGGKDGRGAVFIYHGFEIKSGELISEDMKKPTQIIYASELSQRLVTFGWSLSGGLDMDNNLYPDLLVGSYASNAAVLLKSRPVVNVFNHTLKFLSEGKTIDIESASQETSGCRTPSGHSVACILLEFCVGYRGTGVPDDIELFIEYTLDEKVNEPRMFFMSNEKRDLQEQLQLEREIATCKVHQVYVMTTLTDKLTPLAAGVKYSLVEPSYRRAPRSLTPILNQRQKLSLSDSITIQKNCGEDNVCIPDLILTFTAPEKYISDRKKLLEVDVRVINNAEDAFEARVYVPVPAGLSYINFKAKDNTSVTCFLRAVGSNVSVICDIGNPLPMHKGVHFGLSFEQLGDPVDNQFLFLVTANSTNAEEPRSREDNIALKSVLVDADTQLILYGSSDPENVEYNRTLYDFKYKTREEHLGPQITHKYGLSNKGPSHVMESEVVILWPTKTLSGE</sequence>
<dbReference type="GO" id="GO:0009897">
    <property type="term" value="C:external side of plasma membrane"/>
    <property type="evidence" value="ECO:0007669"/>
    <property type="project" value="TreeGrafter"/>
</dbReference>
<evidence type="ECO:0000256" key="9">
    <source>
        <dbReference type="ARBA" id="ARBA00023136"/>
    </source>
</evidence>
<evidence type="ECO:0000256" key="5">
    <source>
        <dbReference type="ARBA" id="ARBA00022737"/>
    </source>
</evidence>
<comment type="subcellular location">
    <subcellularLocation>
        <location evidence="1 13">Membrane</location>
        <topology evidence="1 13">Single-pass type I membrane protein</topology>
    </subcellularLocation>
</comment>
<dbReference type="PANTHER" id="PTHR23220">
    <property type="entry name" value="INTEGRIN ALPHA"/>
    <property type="match status" value="1"/>
</dbReference>
<dbReference type="Pfam" id="PF08441">
    <property type="entry name" value="Integrin_A_Ig_1"/>
    <property type="match status" value="1"/>
</dbReference>
<dbReference type="InterPro" id="IPR032695">
    <property type="entry name" value="Integrin_dom_sf"/>
</dbReference>
<accession>A0AAN8ZSS7</accession>
<evidence type="ECO:0000256" key="6">
    <source>
        <dbReference type="ARBA" id="ARBA00022889"/>
    </source>
</evidence>
<gene>
    <name evidence="17" type="ORF">SK128_014322</name>
</gene>
<dbReference type="PRINTS" id="PR01185">
    <property type="entry name" value="INTEGRINA"/>
</dbReference>
<keyword evidence="10 13" id="KW-0675">Receptor</keyword>
<feature type="domain" description="Integrin alpha second immunoglobulin-like" evidence="15">
    <location>
        <begin position="281"/>
        <end position="410"/>
    </location>
</feature>
<name>A0AAN8ZSS7_HALRR</name>
<evidence type="ECO:0000259" key="15">
    <source>
        <dbReference type="Pfam" id="PF20805"/>
    </source>
</evidence>
<dbReference type="InterPro" id="IPR013517">
    <property type="entry name" value="FG-GAP"/>
</dbReference>
<comment type="similarity">
    <text evidence="2 13">Belongs to the integrin alpha chain family.</text>
</comment>
<evidence type="ECO:0000256" key="8">
    <source>
        <dbReference type="ARBA" id="ARBA00023037"/>
    </source>
</evidence>
<dbReference type="SUPFAM" id="SSF69179">
    <property type="entry name" value="Integrin domains"/>
    <property type="match status" value="3"/>
</dbReference>
<keyword evidence="18" id="KW-1185">Reference proteome</keyword>
<evidence type="ECO:0008006" key="19">
    <source>
        <dbReference type="Google" id="ProtNLM"/>
    </source>
</evidence>
<dbReference type="InterPro" id="IPR000413">
    <property type="entry name" value="Integrin_alpha"/>
</dbReference>
<dbReference type="InterPro" id="IPR048285">
    <property type="entry name" value="Integrin_alpha_Ig-like_2"/>
</dbReference>
<evidence type="ECO:0000256" key="7">
    <source>
        <dbReference type="ARBA" id="ARBA00022989"/>
    </source>
</evidence>
<dbReference type="GO" id="GO:0048513">
    <property type="term" value="P:animal organ development"/>
    <property type="evidence" value="ECO:0007669"/>
    <property type="project" value="UniProtKB-ARBA"/>
</dbReference>
<evidence type="ECO:0000256" key="11">
    <source>
        <dbReference type="ARBA" id="ARBA00023180"/>
    </source>
</evidence>
<dbReference type="GO" id="GO:0005178">
    <property type="term" value="F:integrin binding"/>
    <property type="evidence" value="ECO:0007669"/>
    <property type="project" value="TreeGrafter"/>
</dbReference>
<evidence type="ECO:0000313" key="18">
    <source>
        <dbReference type="Proteomes" id="UP001381693"/>
    </source>
</evidence>
<dbReference type="PANTHER" id="PTHR23220:SF133">
    <property type="entry name" value="INTEGRIN ALPHA-PS2"/>
    <property type="match status" value="1"/>
</dbReference>
<dbReference type="GO" id="GO:0007229">
    <property type="term" value="P:integrin-mediated signaling pathway"/>
    <property type="evidence" value="ECO:0007669"/>
    <property type="project" value="UniProtKB-KW"/>
</dbReference>
<dbReference type="GO" id="GO:0007157">
    <property type="term" value="P:heterophilic cell-cell adhesion via plasma membrane cell adhesion molecules"/>
    <property type="evidence" value="ECO:0007669"/>
    <property type="project" value="UniProtKB-ARBA"/>
</dbReference>
<dbReference type="Pfam" id="PF01839">
    <property type="entry name" value="FG-GAP"/>
    <property type="match status" value="1"/>
</dbReference>
<feature type="repeat" description="FG-GAP" evidence="12">
    <location>
        <begin position="5"/>
        <end position="63"/>
    </location>
</feature>
<evidence type="ECO:0000256" key="3">
    <source>
        <dbReference type="ARBA" id="ARBA00022692"/>
    </source>
</evidence>
<feature type="repeat" description="FG-GAP" evidence="12">
    <location>
        <begin position="74"/>
        <end position="136"/>
    </location>
</feature>
<keyword evidence="6 13" id="KW-0130">Cell adhesion</keyword>
<keyword evidence="8 13" id="KW-0401">Integrin</keyword>
<keyword evidence="11" id="KW-0325">Glycoprotein</keyword>
<dbReference type="InterPro" id="IPR013519">
    <property type="entry name" value="Int_alpha_beta-p"/>
</dbReference>
<keyword evidence="4" id="KW-0732">Signal</keyword>
<dbReference type="InterPro" id="IPR048286">
    <property type="entry name" value="Integrin_alpha_Ig-like_3"/>
</dbReference>
<keyword evidence="9" id="KW-0472">Membrane</keyword>
<evidence type="ECO:0000256" key="2">
    <source>
        <dbReference type="ARBA" id="ARBA00008054"/>
    </source>
</evidence>
<feature type="domain" description="Integrin alpha first immunoglubulin-like" evidence="14">
    <location>
        <begin position="121"/>
        <end position="280"/>
    </location>
</feature>
<evidence type="ECO:0000256" key="12">
    <source>
        <dbReference type="PROSITE-ProRule" id="PRU00803"/>
    </source>
</evidence>
<keyword evidence="7" id="KW-1133">Transmembrane helix</keyword>